<dbReference type="PANTHER" id="PTHR30250">
    <property type="entry name" value="PST FAMILY PREDICTED COLANIC ACID TRANSPORTER"/>
    <property type="match status" value="1"/>
</dbReference>
<feature type="transmembrane region" description="Helical" evidence="7">
    <location>
        <begin position="422"/>
        <end position="443"/>
    </location>
</feature>
<feature type="transmembrane region" description="Helical" evidence="7">
    <location>
        <begin position="50"/>
        <end position="70"/>
    </location>
</feature>
<comment type="caution">
    <text evidence="8">The sequence shown here is derived from an EMBL/GenBank/DDBJ whole genome shotgun (WGS) entry which is preliminary data.</text>
</comment>
<dbReference type="GO" id="GO:0005886">
    <property type="term" value="C:plasma membrane"/>
    <property type="evidence" value="ECO:0007669"/>
    <property type="project" value="UniProtKB-SubCell"/>
</dbReference>
<dbReference type="EMBL" id="LBYI01000009">
    <property type="protein sequence ID" value="KKR50619.1"/>
    <property type="molecule type" value="Genomic_DNA"/>
</dbReference>
<organism evidence="8 9">
    <name type="scientific">Candidatus Curtissbacteria bacterium GW2011_GWA1_40_16</name>
    <dbReference type="NCBI Taxonomy" id="1618405"/>
    <lineage>
        <taxon>Bacteria</taxon>
        <taxon>Candidatus Curtissiibacteriota</taxon>
    </lineage>
</organism>
<feature type="transmembrane region" description="Helical" evidence="7">
    <location>
        <begin position="183"/>
        <end position="202"/>
    </location>
</feature>
<reference evidence="8 9" key="1">
    <citation type="journal article" date="2015" name="Nature">
        <title>rRNA introns, odd ribosomes, and small enigmatic genomes across a large radiation of phyla.</title>
        <authorList>
            <person name="Brown C.T."/>
            <person name="Hug L.A."/>
            <person name="Thomas B.C."/>
            <person name="Sharon I."/>
            <person name="Castelle C.J."/>
            <person name="Singh A."/>
            <person name="Wilkins M.J."/>
            <person name="Williams K.H."/>
            <person name="Banfield J.F."/>
        </authorList>
    </citation>
    <scope>NUCLEOTIDE SEQUENCE [LARGE SCALE GENOMIC DNA]</scope>
</reference>
<feature type="transmembrane region" description="Helical" evidence="7">
    <location>
        <begin position="393"/>
        <end position="410"/>
    </location>
</feature>
<feature type="transmembrane region" description="Helical" evidence="7">
    <location>
        <begin position="337"/>
        <end position="357"/>
    </location>
</feature>
<feature type="transmembrane region" description="Helical" evidence="7">
    <location>
        <begin position="155"/>
        <end position="177"/>
    </location>
</feature>
<evidence type="ECO:0000256" key="5">
    <source>
        <dbReference type="ARBA" id="ARBA00022989"/>
    </source>
</evidence>
<accession>A0A0G0RD55</accession>
<evidence type="ECO:0000313" key="8">
    <source>
        <dbReference type="EMBL" id="KKR50619.1"/>
    </source>
</evidence>
<feature type="transmembrane region" description="Helical" evidence="7">
    <location>
        <begin position="223"/>
        <end position="246"/>
    </location>
</feature>
<feature type="transmembrane region" description="Helical" evidence="7">
    <location>
        <begin position="301"/>
        <end position="325"/>
    </location>
</feature>
<feature type="transmembrane region" description="Helical" evidence="7">
    <location>
        <begin position="90"/>
        <end position="112"/>
    </location>
</feature>
<evidence type="ECO:0000256" key="6">
    <source>
        <dbReference type="ARBA" id="ARBA00023136"/>
    </source>
</evidence>
<proteinExistence type="inferred from homology"/>
<dbReference type="Proteomes" id="UP000034531">
    <property type="component" value="Unassembled WGS sequence"/>
</dbReference>
<evidence type="ECO:0000256" key="7">
    <source>
        <dbReference type="SAM" id="Phobius"/>
    </source>
</evidence>
<keyword evidence="3" id="KW-1003">Cell membrane</keyword>
<comment type="similarity">
    <text evidence="2">Belongs to the polysaccharide synthase family.</text>
</comment>
<evidence type="ECO:0000256" key="2">
    <source>
        <dbReference type="ARBA" id="ARBA00007430"/>
    </source>
</evidence>
<dbReference type="PANTHER" id="PTHR30250:SF10">
    <property type="entry name" value="LIPOPOLYSACCHARIDE BIOSYNTHESIS PROTEIN WZXC"/>
    <property type="match status" value="1"/>
</dbReference>
<dbReference type="InterPro" id="IPR050833">
    <property type="entry name" value="Poly_Biosynth_Transport"/>
</dbReference>
<sequence>MKNIVYTKEQLKQKTASGAVFLISRRFIYQLILSISNIIIARIFQPNIIGTFGIISFIILNMGIFTNFGLTQAFIQKNEKTTKNELKTIFSILVLAAIIFILIIYFIAPFIGNFYRNKLELTDIYWLRIFAIYILFINVNSITQGILEKKLAYKQLAIGDLICLFLSQALIIVFSFLNLGIGSFVLGNIAGAFIGMCVLFYIQPWSIGFDWNYKNLKPYLNFGFNYQLSSLVSAINAAVVPVFVGFVSGPAAVAYIMIAGGLRQGVIAITEVFQRLSFTISSRTSNNRELLKTLIEKMIKFSCLTSFPLLAIAFALSPNFITIIYTPKWMPMLPALYLSLGAGIFLVLSNLFIQFLLSLGKAKTVRNIYIFWAVMQWILTIPLVIFWNYNGAVLANLIVSATFFIPLIQLKKEINFNIAIQVIPYLSLSILTFIFVFLLGKIIMIKSFLILILIGGCGLCFYIILVLIFEQKKLHEEVSELIKLTLMSKPTHEKI</sequence>
<comment type="subcellular location">
    <subcellularLocation>
        <location evidence="1">Cell membrane</location>
        <topology evidence="1">Multi-pass membrane protein</topology>
    </subcellularLocation>
</comment>
<keyword evidence="4 7" id="KW-0812">Transmembrane</keyword>
<gene>
    <name evidence="8" type="ORF">UT84_C0009G0006</name>
</gene>
<protein>
    <submittedName>
        <fullName evidence="8">Polysaccharide biosynthesis protein</fullName>
    </submittedName>
</protein>
<evidence type="ECO:0000256" key="1">
    <source>
        <dbReference type="ARBA" id="ARBA00004651"/>
    </source>
</evidence>
<keyword evidence="6 7" id="KW-0472">Membrane</keyword>
<evidence type="ECO:0000313" key="9">
    <source>
        <dbReference type="Proteomes" id="UP000034531"/>
    </source>
</evidence>
<feature type="transmembrane region" description="Helical" evidence="7">
    <location>
        <begin position="449"/>
        <end position="469"/>
    </location>
</feature>
<dbReference type="Pfam" id="PF13440">
    <property type="entry name" value="Polysacc_synt_3"/>
    <property type="match status" value="1"/>
</dbReference>
<name>A0A0G0RD55_9BACT</name>
<keyword evidence="5 7" id="KW-1133">Transmembrane helix</keyword>
<feature type="transmembrane region" description="Helical" evidence="7">
    <location>
        <begin position="124"/>
        <end position="143"/>
    </location>
</feature>
<evidence type="ECO:0000256" key="3">
    <source>
        <dbReference type="ARBA" id="ARBA00022475"/>
    </source>
</evidence>
<dbReference type="AlphaFoldDB" id="A0A0G0RD55"/>
<evidence type="ECO:0000256" key="4">
    <source>
        <dbReference type="ARBA" id="ARBA00022692"/>
    </source>
</evidence>